<dbReference type="InterPro" id="IPR008930">
    <property type="entry name" value="Terpenoid_cyclase/PrenylTrfase"/>
</dbReference>
<dbReference type="SMART" id="SM01360">
    <property type="entry name" value="A2M"/>
    <property type="match status" value="1"/>
</dbReference>
<comment type="caution">
    <text evidence="5">The sequence shown here is derived from an EMBL/GenBank/DDBJ whole genome shotgun (WGS) entry which is preliminary data.</text>
</comment>
<evidence type="ECO:0000256" key="1">
    <source>
        <dbReference type="ARBA" id="ARBA00010556"/>
    </source>
</evidence>
<sequence length="1984" mass="221734">MRHLIIVFIAFFAGTLMAQNFPDAYATIDSLSQPGQYRSALTAAEAGFTEARDAGQQDHMARLLAYRAGFVRQLEEDGVQAAVDLLRQATRAYPDLETYTALAHLLLGEYYHRYAEENGYRLSELTTVGEAPVPDSLPLADYGMDELRFLSQRNIYRALELTHDNRTPLEEIPGLIEGGEGRTAELPTLYDLIIDRAMNVLGSSLGSLTDDRPVNPESLLVPAEAFASIDLTLNYDLRKGTPRKLLVYQQWIAYHLDAGGPALLHADLQRMEFVRQLGVADTTYLTALERMYDSYTGVATRDRILVEMARVLNGDNEALGERPRVRALALLDRVGEDDPVARAAAAQLRANITQRSLDAETHAFYPLRQHLLVGLGYRNLERVYYRVYAIDAADGQQPSYRTDRMREELASLQVVARGSQRLSANDDYSAHRTELDLDPLPAGAYRLVVASEEDLAAENVTFSAVDFQVTDIAAMKINGEDGDFMQVTNRTTGAALTDVEVTLRRENRRGNYQAAGTRRTDRNGTFELPGGDRYVNYQLILTRPGTKDRLVTNQYAYSRNEGEGRSTDYTTLLTDRPIYRPGQTVHLYGLRYRQDPDGMPAILPNDRVTVTLRDANYQVVSSQEATADAFGRFSLDFELPEGGLTGEFTLQTDNGSAGFRVEEYKRPRFEVTLDGPDSAPAGEEVTVTGTALTYAGPPVSESQVSYRVYLEEVRWFYSYFRGNGGGNERELLTSGTTQTAEDGTFSVPFTLPENLRAPGYGRYRFVVEADVTDPTGETHEATTSIALRGERPAVAVTPERETVDRGDSLTLNLVSDGEEAVEINVRVVPVTKPNAALLERPWQMPDRPVINRSAFERNFPYLAYAPVPELTEWPVAGDAVFEENVTIVGEQELLRFAATFPVGHYRIEWSYPDGTTGQPATFSVYDADEASLPAGMLYQLDRLEDSVRVGEELTFRLLSAVELPLVLSQWQSRRGVTFGRTASDGSLRFTYTPTEADRGGLTFEFAFVRFNRSFTERRQLELPWDDKKLEVTYTTFRDRLRPGEPEQWTIELRSPDGEPAAAAALATMYDASLDQLYSGQGWAFSPYPQFYGGPSLTEGGSFGSAYGRAYGTPVDPVTDTIPDLPELQLPFGRDLTLQLRGKVMGVEMRSNAVQRFEAESLDEAAVSGMAAPQSASPPPPPTAEAEDAQGGEPVNIRTNLQETAFWLPELTAGEDGALRISFTSPEALTAWKFRLFSHDKALRYVISEREIITQKELMVLPNVPRFLREGDRIELTARVSNTTDTAMDATVELELFDPQTGKVIPLSEFSGAGAQEERPIRQSVKLTAQGSATARFALYVPEGKALDGPVGYRIIARSERFSDGEENVIPVLSDRTLITARVPFYLRRGDNKTVELPLLADYDSQTLEHVGYTFEATTNPAWLALKALPYLMEYPYDCTEQLANRYFANQLAYVTVSTKPVLEEVFRKWQADSSALLSELEQNQDLKAALITETPWVREAQSESEQRARIADLFQLKRLAKEQKESLAKLAARQESDGSYSWFPGGPSNPYMTQYVLETFGRMRALGVIGAEQEPTVDRIAEAAMAYLDAQMQEAYGRLFDRTQDSVQLRENYRPSPLQLHYLYARGQFASTGASDTEALRFFRDRAFATWTDYGLYEQALIALIAAAADRDLGTAILTSLRERAIRSDEFGMYWKYERGFRWNNLPIETHTRILEAFRTIDPRPAELEDMRLWLLTNKRTNAWPTTKATAAAVYALLNAEGSFSVDQPTVPLKVRWPEASREWSKRVADLQEKPEAATGAFTLRLPASEVSRDLARVRLSNTGNDLVWGGIYWQYTEVADQVTESNNGPLTLQRELFLRTGDRLEPLTEAASLQPGDRVTVRLTVTSDRDMDFVHVKDRRAATFEPVEVLSSYTYQNGLGYYFSPGDLATNFFISDLPKGTFTLEYDLFTTYAGSFSNGLGRVECMYAPEFGGNSAGGRVEVR</sequence>
<dbReference type="InterPro" id="IPR041246">
    <property type="entry name" value="Bact_MG10"/>
</dbReference>
<dbReference type="Pfam" id="PF00207">
    <property type="entry name" value="A2M"/>
    <property type="match status" value="1"/>
</dbReference>
<dbReference type="EMBL" id="PTJC01000005">
    <property type="protein sequence ID" value="PPK88216.1"/>
    <property type="molecule type" value="Genomic_DNA"/>
</dbReference>
<feature type="domain" description="Alpha-2-macroglobulin" evidence="4">
    <location>
        <begin position="1203"/>
        <end position="1293"/>
    </location>
</feature>
<dbReference type="RefSeq" id="WP_170067588.1">
    <property type="nucleotide sequence ID" value="NZ_PTJC01000005.1"/>
</dbReference>
<evidence type="ECO:0000256" key="2">
    <source>
        <dbReference type="SAM" id="MobiDB-lite"/>
    </source>
</evidence>
<dbReference type="Pfam" id="PF17973">
    <property type="entry name" value="bMG10"/>
    <property type="match status" value="1"/>
</dbReference>
<dbReference type="SUPFAM" id="SSF48239">
    <property type="entry name" value="Terpenoid cyclases/Protein prenyltransferases"/>
    <property type="match status" value="1"/>
</dbReference>
<gene>
    <name evidence="5" type="ORF">CLV84_1181</name>
</gene>
<dbReference type="Pfam" id="PF01835">
    <property type="entry name" value="MG2"/>
    <property type="match status" value="1"/>
</dbReference>
<evidence type="ECO:0000259" key="4">
    <source>
        <dbReference type="SMART" id="SM01360"/>
    </source>
</evidence>
<name>A0A2S6I9N7_9BACT</name>
<dbReference type="InterPro" id="IPR001599">
    <property type="entry name" value="Macroglobln_a2"/>
</dbReference>
<feature type="region of interest" description="Disordered" evidence="2">
    <location>
        <begin position="1166"/>
        <end position="1189"/>
    </location>
</feature>
<accession>A0A2S6I9N7</accession>
<dbReference type="InterPro" id="IPR002890">
    <property type="entry name" value="MG2"/>
</dbReference>
<dbReference type="Gene3D" id="1.50.10.20">
    <property type="match status" value="1"/>
</dbReference>
<dbReference type="GO" id="GO:0004866">
    <property type="term" value="F:endopeptidase inhibitor activity"/>
    <property type="evidence" value="ECO:0007669"/>
    <property type="project" value="InterPro"/>
</dbReference>
<feature type="chain" id="PRO_5015460201" evidence="3">
    <location>
        <begin position="19"/>
        <end position="1984"/>
    </location>
</feature>
<keyword evidence="3" id="KW-0732">Signal</keyword>
<dbReference type="Gene3D" id="2.60.40.1930">
    <property type="match status" value="1"/>
</dbReference>
<keyword evidence="6" id="KW-1185">Reference proteome</keyword>
<evidence type="ECO:0000313" key="6">
    <source>
        <dbReference type="Proteomes" id="UP000237662"/>
    </source>
</evidence>
<evidence type="ECO:0000256" key="3">
    <source>
        <dbReference type="SAM" id="SignalP"/>
    </source>
</evidence>
<feature type="signal peptide" evidence="3">
    <location>
        <begin position="1"/>
        <end position="18"/>
    </location>
</feature>
<dbReference type="InterPro" id="IPR051802">
    <property type="entry name" value="YfhM-like"/>
</dbReference>
<dbReference type="Proteomes" id="UP000237662">
    <property type="component" value="Unassembled WGS sequence"/>
</dbReference>
<reference evidence="5 6" key="1">
    <citation type="submission" date="2018-02" db="EMBL/GenBank/DDBJ databases">
        <title>Genomic Encyclopedia of Archaeal and Bacterial Type Strains, Phase II (KMG-II): from individual species to whole genera.</title>
        <authorList>
            <person name="Goeker M."/>
        </authorList>
    </citation>
    <scope>NUCLEOTIDE SEQUENCE [LARGE SCALE GENOMIC DNA]</scope>
    <source>
        <strain evidence="5 6">DSM 29526</strain>
    </source>
</reference>
<organism evidence="5 6">
    <name type="scientific">Neolewinella xylanilytica</name>
    <dbReference type="NCBI Taxonomy" id="1514080"/>
    <lineage>
        <taxon>Bacteria</taxon>
        <taxon>Pseudomonadati</taxon>
        <taxon>Bacteroidota</taxon>
        <taxon>Saprospiria</taxon>
        <taxon>Saprospirales</taxon>
        <taxon>Lewinellaceae</taxon>
        <taxon>Neolewinella</taxon>
    </lineage>
</organism>
<proteinExistence type="inferred from homology"/>
<evidence type="ECO:0000313" key="5">
    <source>
        <dbReference type="EMBL" id="PPK88216.1"/>
    </source>
</evidence>
<protein>
    <submittedName>
        <fullName evidence="5">Uncharacterized protein YfaS (Alpha-2-macroglobulin family)</fullName>
    </submittedName>
</protein>
<dbReference type="PANTHER" id="PTHR40094:SF1">
    <property type="entry name" value="UBIQUITIN DOMAIN-CONTAINING PROTEIN"/>
    <property type="match status" value="1"/>
</dbReference>
<dbReference type="PANTHER" id="PTHR40094">
    <property type="entry name" value="ALPHA-2-MACROGLOBULIN HOMOLOG"/>
    <property type="match status" value="1"/>
</dbReference>
<comment type="similarity">
    <text evidence="1">Belongs to the protease inhibitor I39 (alpha-2-macroglobulin) family. Bacterial alpha-2-macroglobulin subfamily.</text>
</comment>